<dbReference type="GO" id="GO:0000139">
    <property type="term" value="C:Golgi membrane"/>
    <property type="evidence" value="ECO:0007669"/>
    <property type="project" value="InterPro"/>
</dbReference>
<feature type="compositionally biased region" description="Acidic residues" evidence="2">
    <location>
        <begin position="351"/>
        <end position="370"/>
    </location>
</feature>
<feature type="compositionally biased region" description="Polar residues" evidence="2">
    <location>
        <begin position="241"/>
        <end position="256"/>
    </location>
</feature>
<proteinExistence type="predicted"/>
<evidence type="ECO:0000313" key="3">
    <source>
        <dbReference type="Ensembl" id="ENSSRHP00000081636.1"/>
    </source>
</evidence>
<dbReference type="Proteomes" id="UP000472270">
    <property type="component" value="Unassembled WGS sequence"/>
</dbReference>
<dbReference type="AlphaFoldDB" id="A0A673M0D8"/>
<feature type="region of interest" description="Disordered" evidence="2">
    <location>
        <begin position="286"/>
        <end position="417"/>
    </location>
</feature>
<organism evidence="3 4">
    <name type="scientific">Sinocyclocheilus rhinocerous</name>
    <dbReference type="NCBI Taxonomy" id="307959"/>
    <lineage>
        <taxon>Eukaryota</taxon>
        <taxon>Metazoa</taxon>
        <taxon>Chordata</taxon>
        <taxon>Craniata</taxon>
        <taxon>Vertebrata</taxon>
        <taxon>Euteleostomi</taxon>
        <taxon>Actinopterygii</taxon>
        <taxon>Neopterygii</taxon>
        <taxon>Teleostei</taxon>
        <taxon>Ostariophysi</taxon>
        <taxon>Cypriniformes</taxon>
        <taxon>Cyprinidae</taxon>
        <taxon>Cyprininae</taxon>
        <taxon>Sinocyclocheilus</taxon>
    </lineage>
</organism>
<feature type="coiled-coil region" evidence="1">
    <location>
        <begin position="29"/>
        <end position="102"/>
    </location>
</feature>
<dbReference type="PANTHER" id="PTHR22909">
    <property type="entry name" value="GOLGI INTEGRAL MEMBRANE PROTEIN 4"/>
    <property type="match status" value="1"/>
</dbReference>
<evidence type="ECO:0000313" key="4">
    <source>
        <dbReference type="Proteomes" id="UP000472270"/>
    </source>
</evidence>
<name>A0A673M0D8_9TELE</name>
<evidence type="ECO:0000256" key="1">
    <source>
        <dbReference type="SAM" id="Coils"/>
    </source>
</evidence>
<accession>A0A673M0D8</accession>
<reference evidence="3" key="2">
    <citation type="submission" date="2025-09" db="UniProtKB">
        <authorList>
            <consortium name="Ensembl"/>
        </authorList>
    </citation>
    <scope>IDENTIFICATION</scope>
</reference>
<sequence length="417" mass="48206">MQSASRLFLKASIDCQYIIDLLVFKRESQKALNKEKQESTYRLNALQTEHQILKSQHEDLKMQYYELQEKHQNQGQDHERVLDEHRLEIDNLQREKEVEISRLKGESVCYCCMYSEGQLRKAHQDIYTQLLDVQEQHKNLQASKDHLSLTLQDHKNTLVAAQVEGYEENGKGLSPQGVLEIENNNATKVAMKQPRQIDIFAEGNGKKEERSTSKDRVGEDKGKKAVLEHSLSNPEELGINPRNTLSQTPEKQTQTEPLHRTKVHFEALDTVIAGNAVQSHHVMAGREDVKKMQKHKKQGIGEKNLNSVNEANNQNEDEFEEAEEETEYKSNANKIRPEEDEQLVVAGNPEQQEDQPDEQYEDDVEYETLDDSVHDRQKRAEEEEREEDPYSERNGAQVSQLLKKAFPINQPKVVRNM</sequence>
<protein>
    <submittedName>
        <fullName evidence="3">Golgi integral membrane protein 4-like</fullName>
    </submittedName>
</protein>
<dbReference type="PANTHER" id="PTHR22909:SF24">
    <property type="entry name" value="GOLGI INTEGRAL MEMBRANE PROTEIN 4-RELATED"/>
    <property type="match status" value="1"/>
</dbReference>
<dbReference type="Ensembl" id="ENSSRHT00000083847.1">
    <property type="protein sequence ID" value="ENSSRHP00000081636.1"/>
    <property type="gene ID" value="ENSSRHG00000040434.1"/>
</dbReference>
<feature type="compositionally biased region" description="Acidic residues" evidence="2">
    <location>
        <begin position="315"/>
        <end position="326"/>
    </location>
</feature>
<gene>
    <name evidence="3" type="primary">golim4b</name>
</gene>
<feature type="region of interest" description="Disordered" evidence="2">
    <location>
        <begin position="200"/>
        <end position="259"/>
    </location>
</feature>
<keyword evidence="4" id="KW-1185">Reference proteome</keyword>
<evidence type="ECO:0000256" key="2">
    <source>
        <dbReference type="SAM" id="MobiDB-lite"/>
    </source>
</evidence>
<feature type="compositionally biased region" description="Basic and acidic residues" evidence="2">
    <location>
        <begin position="204"/>
        <end position="227"/>
    </location>
</feature>
<reference evidence="3" key="1">
    <citation type="submission" date="2025-08" db="UniProtKB">
        <authorList>
            <consortium name="Ensembl"/>
        </authorList>
    </citation>
    <scope>IDENTIFICATION</scope>
</reference>
<keyword evidence="1" id="KW-0175">Coiled coil</keyword>
<dbReference type="InterPro" id="IPR042336">
    <property type="entry name" value="GOLIM4"/>
</dbReference>
<feature type="compositionally biased region" description="Basic and acidic residues" evidence="2">
    <location>
        <begin position="371"/>
        <end position="382"/>
    </location>
</feature>